<dbReference type="WBParaSite" id="PDA_v2.g18091.t1">
    <property type="protein sequence ID" value="PDA_v2.g18091.t1"/>
    <property type="gene ID" value="PDA_v2.g18091"/>
</dbReference>
<evidence type="ECO:0000256" key="2">
    <source>
        <dbReference type="SAM" id="SignalP"/>
    </source>
</evidence>
<keyword evidence="3" id="KW-1185">Reference proteome</keyword>
<reference evidence="4" key="1">
    <citation type="submission" date="2022-11" db="UniProtKB">
        <authorList>
            <consortium name="WormBaseParasite"/>
        </authorList>
    </citation>
    <scope>IDENTIFICATION</scope>
</reference>
<keyword evidence="2" id="KW-0732">Signal</keyword>
<evidence type="ECO:0000313" key="3">
    <source>
        <dbReference type="Proteomes" id="UP000887578"/>
    </source>
</evidence>
<dbReference type="Proteomes" id="UP000887578">
    <property type="component" value="Unplaced"/>
</dbReference>
<feature type="chain" id="PRO_5037150641" evidence="2">
    <location>
        <begin position="23"/>
        <end position="290"/>
    </location>
</feature>
<sequence>MLAIGFLGLIAVVAVDPQPAAASFEQSIIETLQASDRHQALIWTSIFLAASLFFLTFASFGQVFLNSSNETQTLNGYFLLNVGDPIKLKFEPFNLKKDLEDPQEITLTLNTTSGSTILQFVYIPKILIITGGNDEISYTCDSVCNKALDFEITSEGYFRGRYNERLSSTFLNQTIKGVKTEYEKEMIYFSFEWSNNTAYFLVTVTQSNPVFSPKYLPHPNHPSFPAITHSNNNNGNEKKNVTSETWMWIIMIIAFASFGIFTTLLCVQCRLSPTRQSSPYGVPTTSDDDL</sequence>
<keyword evidence="1" id="KW-0812">Transmembrane</keyword>
<feature type="signal peptide" evidence="2">
    <location>
        <begin position="1"/>
        <end position="22"/>
    </location>
</feature>
<dbReference type="AlphaFoldDB" id="A0A914PPT5"/>
<feature type="transmembrane region" description="Helical" evidence="1">
    <location>
        <begin position="246"/>
        <end position="265"/>
    </location>
</feature>
<keyword evidence="1" id="KW-0472">Membrane</keyword>
<protein>
    <submittedName>
        <fullName evidence="4">Transmembrane protein</fullName>
    </submittedName>
</protein>
<organism evidence="3 4">
    <name type="scientific">Panagrolaimus davidi</name>
    <dbReference type="NCBI Taxonomy" id="227884"/>
    <lineage>
        <taxon>Eukaryota</taxon>
        <taxon>Metazoa</taxon>
        <taxon>Ecdysozoa</taxon>
        <taxon>Nematoda</taxon>
        <taxon>Chromadorea</taxon>
        <taxon>Rhabditida</taxon>
        <taxon>Tylenchina</taxon>
        <taxon>Panagrolaimomorpha</taxon>
        <taxon>Panagrolaimoidea</taxon>
        <taxon>Panagrolaimidae</taxon>
        <taxon>Panagrolaimus</taxon>
    </lineage>
</organism>
<keyword evidence="1" id="KW-1133">Transmembrane helix</keyword>
<proteinExistence type="predicted"/>
<evidence type="ECO:0000256" key="1">
    <source>
        <dbReference type="SAM" id="Phobius"/>
    </source>
</evidence>
<accession>A0A914PPT5</accession>
<evidence type="ECO:0000313" key="4">
    <source>
        <dbReference type="WBParaSite" id="PDA_v2.g18091.t1"/>
    </source>
</evidence>
<name>A0A914PPT5_9BILA</name>